<dbReference type="PANTHER" id="PTHR23138">
    <property type="entry name" value="RAN BINDING PROTEIN"/>
    <property type="match status" value="1"/>
</dbReference>
<keyword evidence="3" id="KW-0677">Repeat</keyword>
<organism evidence="11">
    <name type="scientific">Albugo laibachii Nc14</name>
    <dbReference type="NCBI Taxonomy" id="890382"/>
    <lineage>
        <taxon>Eukaryota</taxon>
        <taxon>Sar</taxon>
        <taxon>Stramenopiles</taxon>
        <taxon>Oomycota</taxon>
        <taxon>Peronosporomycetes</taxon>
        <taxon>Albuginales</taxon>
        <taxon>Albuginaceae</taxon>
        <taxon>Albugo</taxon>
    </lineage>
</organism>
<dbReference type="InterPro" id="IPR011993">
    <property type="entry name" value="PH-like_dom_sf"/>
</dbReference>
<dbReference type="SMART" id="SM00160">
    <property type="entry name" value="RanBD"/>
    <property type="match status" value="1"/>
</dbReference>
<evidence type="ECO:0000256" key="2">
    <source>
        <dbReference type="ARBA" id="ARBA00022448"/>
    </source>
</evidence>
<dbReference type="InterPro" id="IPR045255">
    <property type="entry name" value="RanBP1-like"/>
</dbReference>
<keyword evidence="9" id="KW-0539">Nucleus</keyword>
<proteinExistence type="predicted"/>
<dbReference type="AlphaFoldDB" id="F0WMS8"/>
<dbReference type="Pfam" id="PF00638">
    <property type="entry name" value="Ran_BP1"/>
    <property type="match status" value="1"/>
</dbReference>
<evidence type="ECO:0000256" key="8">
    <source>
        <dbReference type="ARBA" id="ARBA00023132"/>
    </source>
</evidence>
<keyword evidence="8" id="KW-0906">Nuclear pore complex</keyword>
<evidence type="ECO:0000256" key="9">
    <source>
        <dbReference type="ARBA" id="ARBA00023242"/>
    </source>
</evidence>
<keyword evidence="7" id="KW-0811">Translocation</keyword>
<dbReference type="InterPro" id="IPR015007">
    <property type="entry name" value="NUP2/50/61"/>
</dbReference>
<protein>
    <submittedName>
        <fullName evidence="11">Uncharacterized protein AlNc14C160G7764</fullName>
    </submittedName>
</protein>
<keyword evidence="6" id="KW-0007">Acetylation</keyword>
<gene>
    <name evidence="11" type="primary">AlNc14C160G7764</name>
    <name evidence="11" type="ORF">ALNC14_087560</name>
</gene>
<evidence type="ECO:0000259" key="10">
    <source>
        <dbReference type="PROSITE" id="PS50196"/>
    </source>
</evidence>
<dbReference type="GO" id="GO:0005643">
    <property type="term" value="C:nuclear pore"/>
    <property type="evidence" value="ECO:0007669"/>
    <property type="project" value="UniProtKB-SubCell"/>
</dbReference>
<dbReference type="GO" id="GO:0015031">
    <property type="term" value="P:protein transport"/>
    <property type="evidence" value="ECO:0007669"/>
    <property type="project" value="UniProtKB-KW"/>
</dbReference>
<feature type="domain" description="RanBD1" evidence="10">
    <location>
        <begin position="283"/>
        <end position="384"/>
    </location>
</feature>
<dbReference type="CDD" id="cd13170">
    <property type="entry name" value="RanBD_NUP50"/>
    <property type="match status" value="1"/>
</dbReference>
<keyword evidence="5" id="KW-0653">Protein transport</keyword>
<keyword evidence="4" id="KW-0509">mRNA transport</keyword>
<evidence type="ECO:0000256" key="3">
    <source>
        <dbReference type="ARBA" id="ARBA00022737"/>
    </source>
</evidence>
<comment type="subcellular location">
    <subcellularLocation>
        <location evidence="1">Nucleus</location>
        <location evidence="1">Nuclear pore complex</location>
    </subcellularLocation>
</comment>
<evidence type="ECO:0000256" key="4">
    <source>
        <dbReference type="ARBA" id="ARBA00022816"/>
    </source>
</evidence>
<evidence type="ECO:0000313" key="11">
    <source>
        <dbReference type="EMBL" id="CCA22613.1"/>
    </source>
</evidence>
<dbReference type="PROSITE" id="PS50196">
    <property type="entry name" value="RANBD1"/>
    <property type="match status" value="1"/>
</dbReference>
<dbReference type="SUPFAM" id="SSF50729">
    <property type="entry name" value="PH domain-like"/>
    <property type="match status" value="1"/>
</dbReference>
<evidence type="ECO:0000256" key="7">
    <source>
        <dbReference type="ARBA" id="ARBA00023010"/>
    </source>
</evidence>
<evidence type="ECO:0000256" key="6">
    <source>
        <dbReference type="ARBA" id="ARBA00022990"/>
    </source>
</evidence>
<dbReference type="EMBL" id="FR824205">
    <property type="protein sequence ID" value="CCA22613.1"/>
    <property type="molecule type" value="Genomic_DNA"/>
</dbReference>
<dbReference type="Pfam" id="PF08911">
    <property type="entry name" value="NUP50"/>
    <property type="match status" value="1"/>
</dbReference>
<keyword evidence="2" id="KW-0813">Transport</keyword>
<dbReference type="InterPro" id="IPR000156">
    <property type="entry name" value="Ran_bind_dom"/>
</dbReference>
<reference evidence="11" key="1">
    <citation type="journal article" date="2011" name="PLoS Biol.">
        <title>Gene gain and loss during evolution of obligate parasitism in the white rust pathogen of Arabidopsis thaliana.</title>
        <authorList>
            <person name="Kemen E."/>
            <person name="Gardiner A."/>
            <person name="Schultz-Larsen T."/>
            <person name="Kemen A.C."/>
            <person name="Balmuth A.L."/>
            <person name="Robert-Seilaniantz A."/>
            <person name="Bailey K."/>
            <person name="Holub E."/>
            <person name="Studholme D.J."/>
            <person name="Maclean D."/>
            <person name="Jones J.D."/>
        </authorList>
    </citation>
    <scope>NUCLEOTIDE SEQUENCE</scope>
</reference>
<dbReference type="PANTHER" id="PTHR23138:SF141">
    <property type="entry name" value="NUCLEAR PORE COMPLEX PROTEIN NUP50"/>
    <property type="match status" value="1"/>
</dbReference>
<evidence type="ECO:0000256" key="1">
    <source>
        <dbReference type="ARBA" id="ARBA00004567"/>
    </source>
</evidence>
<sequence length="395" mass="43534">MAKRPNESSQIRREDYEAQELDETVSVAERGFEKASNDLLRQRRIVKARNVRQPSAPSSIIKPLNESPIPSNPFANFRGLVAANKSMENTQTNSPIGATYDDEMKKLNEEFVRLIDKQRIERPNGSWKGEIQDYLKRAAAIKANHITVEPNASRPKSSQSLMQGTTQKEDVVPVFSFGKPVNAEPKLNAFASSSANLNLFKESSQAKSDEKEVKAAEVTSNKSEANKTTFGVFGTSAFGANTTFPSFLHSAKKEDNPVTISAEDDENIGQEEATVILKSESADDNCVFDADKSKLYEFKKDENRWADKGTNALQVLTSKTTGRGRILIRNQIGTIVLNAGLYKGMKITPHEANGKKTGVIVLLQAESGSMTQYLIKVSTDKVEDLISALEKALPE</sequence>
<dbReference type="Gene3D" id="2.30.29.30">
    <property type="entry name" value="Pleckstrin-homology domain (PH domain)/Phosphotyrosine-binding domain (PTB)"/>
    <property type="match status" value="1"/>
</dbReference>
<dbReference type="GO" id="GO:0051028">
    <property type="term" value="P:mRNA transport"/>
    <property type="evidence" value="ECO:0007669"/>
    <property type="project" value="UniProtKB-KW"/>
</dbReference>
<accession>F0WMS8</accession>
<reference evidence="11" key="2">
    <citation type="submission" date="2011-02" db="EMBL/GenBank/DDBJ databases">
        <authorList>
            <person name="MacLean D."/>
        </authorList>
    </citation>
    <scope>NUCLEOTIDE SEQUENCE</scope>
</reference>
<dbReference type="HOGENOM" id="CLU_563218_0_0_1"/>
<evidence type="ECO:0000256" key="5">
    <source>
        <dbReference type="ARBA" id="ARBA00022927"/>
    </source>
</evidence>
<name>F0WMS8_9STRA</name>